<evidence type="ECO:0000256" key="1">
    <source>
        <dbReference type="SAM" id="Phobius"/>
    </source>
</evidence>
<dbReference type="AlphaFoldDB" id="A0A0D1MFH6"/>
<keyword evidence="1" id="KW-0472">Membrane</keyword>
<proteinExistence type="predicted"/>
<keyword evidence="1" id="KW-1133">Transmembrane helix</keyword>
<comment type="caution">
    <text evidence="2">The sequence shown here is derived from an EMBL/GenBank/DDBJ whole genome shotgun (WGS) entry which is preliminary data.</text>
</comment>
<feature type="transmembrane region" description="Helical" evidence="1">
    <location>
        <begin position="79"/>
        <end position="101"/>
    </location>
</feature>
<evidence type="ECO:0000313" key="3">
    <source>
        <dbReference type="Proteomes" id="UP000033203"/>
    </source>
</evidence>
<sequence>MNGDRALAIIVAVIAGLGLPFAAMAILFSPMLYDSPNAGGWPLTVLFVGLMSALPCLIAALVLGIVAALAKFAARRRPLLLAAILALAAPVVLIGVGALTIDLVCDGRFECRNSS</sequence>
<dbReference type="Proteomes" id="UP000033203">
    <property type="component" value="Unassembled WGS sequence"/>
</dbReference>
<accession>A0A0D1MFH6</accession>
<protein>
    <submittedName>
        <fullName evidence="2">Uncharacterized protein</fullName>
    </submittedName>
</protein>
<evidence type="ECO:0000313" key="2">
    <source>
        <dbReference type="EMBL" id="KIU26416.1"/>
    </source>
</evidence>
<feature type="transmembrane region" description="Helical" evidence="1">
    <location>
        <begin position="45"/>
        <end position="67"/>
    </location>
</feature>
<keyword evidence="1" id="KW-0812">Transmembrane</keyword>
<reference evidence="2 3" key="1">
    <citation type="submission" date="2015-01" db="EMBL/GenBank/DDBJ databases">
        <title>Genome of Sphingomonas taxi strain 30a.</title>
        <authorList>
            <person name="Eevers N."/>
            <person name="Van Hamme J."/>
            <person name="Bottos E."/>
            <person name="Weyens N."/>
            <person name="Vangronsveld J."/>
        </authorList>
    </citation>
    <scope>NUCLEOTIDE SEQUENCE [LARGE SCALE GENOMIC DNA]</scope>
    <source>
        <strain evidence="2 3">30a</strain>
    </source>
</reference>
<feature type="transmembrane region" description="Helical" evidence="1">
    <location>
        <begin position="7"/>
        <end position="33"/>
    </location>
</feature>
<name>A0A0D1MFH6_9SPHN</name>
<dbReference type="PATRIC" id="fig|1549858.7.peg.711"/>
<dbReference type="EMBL" id="JXTP01000077">
    <property type="protein sequence ID" value="KIU26416.1"/>
    <property type="molecule type" value="Genomic_DNA"/>
</dbReference>
<organism evidence="2 3">
    <name type="scientific">Sphingomonas melonis</name>
    <dbReference type="NCBI Taxonomy" id="152682"/>
    <lineage>
        <taxon>Bacteria</taxon>
        <taxon>Pseudomonadati</taxon>
        <taxon>Pseudomonadota</taxon>
        <taxon>Alphaproteobacteria</taxon>
        <taxon>Sphingomonadales</taxon>
        <taxon>Sphingomonadaceae</taxon>
        <taxon>Sphingomonas</taxon>
    </lineage>
</organism>
<gene>
    <name evidence="2" type="ORF">SR41_14730</name>
</gene>